<protein>
    <submittedName>
        <fullName evidence="3">Uncharacterized protein</fullName>
    </submittedName>
</protein>
<feature type="region of interest" description="Disordered" evidence="2">
    <location>
        <begin position="616"/>
        <end position="695"/>
    </location>
</feature>
<gene>
    <name evidence="3" type="ORF">M011DRAFT_476127</name>
</gene>
<feature type="region of interest" description="Disordered" evidence="2">
    <location>
        <begin position="34"/>
        <end position="216"/>
    </location>
</feature>
<feature type="compositionally biased region" description="Polar residues" evidence="2">
    <location>
        <begin position="133"/>
        <end position="143"/>
    </location>
</feature>
<reference evidence="3" key="1">
    <citation type="journal article" date="2020" name="Stud. Mycol.">
        <title>101 Dothideomycetes genomes: a test case for predicting lifestyles and emergence of pathogens.</title>
        <authorList>
            <person name="Haridas S."/>
            <person name="Albert R."/>
            <person name="Binder M."/>
            <person name="Bloem J."/>
            <person name="Labutti K."/>
            <person name="Salamov A."/>
            <person name="Andreopoulos B."/>
            <person name="Baker S."/>
            <person name="Barry K."/>
            <person name="Bills G."/>
            <person name="Bluhm B."/>
            <person name="Cannon C."/>
            <person name="Castanera R."/>
            <person name="Culley D."/>
            <person name="Daum C."/>
            <person name="Ezra D."/>
            <person name="Gonzalez J."/>
            <person name="Henrissat B."/>
            <person name="Kuo A."/>
            <person name="Liang C."/>
            <person name="Lipzen A."/>
            <person name="Lutzoni F."/>
            <person name="Magnuson J."/>
            <person name="Mondo S."/>
            <person name="Nolan M."/>
            <person name="Ohm R."/>
            <person name="Pangilinan J."/>
            <person name="Park H.-J."/>
            <person name="Ramirez L."/>
            <person name="Alfaro M."/>
            <person name="Sun H."/>
            <person name="Tritt A."/>
            <person name="Yoshinaga Y."/>
            <person name="Zwiers L.-H."/>
            <person name="Turgeon B."/>
            <person name="Goodwin S."/>
            <person name="Spatafora J."/>
            <person name="Crous P."/>
            <person name="Grigoriev I."/>
        </authorList>
    </citation>
    <scope>NUCLEOTIDE SEQUENCE</scope>
    <source>
        <strain evidence="3">CBS 119925</strain>
    </source>
</reference>
<dbReference type="AlphaFoldDB" id="A0A6A6VHR2"/>
<feature type="compositionally biased region" description="Basic and acidic residues" evidence="2">
    <location>
        <begin position="115"/>
        <end position="128"/>
    </location>
</feature>
<feature type="region of interest" description="Disordered" evidence="2">
    <location>
        <begin position="234"/>
        <end position="336"/>
    </location>
</feature>
<dbReference type="Proteomes" id="UP000799440">
    <property type="component" value="Unassembled WGS sequence"/>
</dbReference>
<name>A0A6A6VHR2_9PLEO</name>
<evidence type="ECO:0000256" key="1">
    <source>
        <dbReference type="SAM" id="Coils"/>
    </source>
</evidence>
<proteinExistence type="predicted"/>
<keyword evidence="1" id="KW-0175">Coiled coil</keyword>
<feature type="compositionally biased region" description="Basic and acidic residues" evidence="2">
    <location>
        <begin position="52"/>
        <end position="61"/>
    </location>
</feature>
<feature type="coiled-coil region" evidence="1">
    <location>
        <begin position="427"/>
        <end position="461"/>
    </location>
</feature>
<feature type="compositionally biased region" description="Polar residues" evidence="2">
    <location>
        <begin position="509"/>
        <end position="518"/>
    </location>
</feature>
<accession>A0A6A6VHR2</accession>
<keyword evidence="4" id="KW-1185">Reference proteome</keyword>
<evidence type="ECO:0000313" key="4">
    <source>
        <dbReference type="Proteomes" id="UP000799440"/>
    </source>
</evidence>
<feature type="region of interest" description="Disordered" evidence="2">
    <location>
        <begin position="467"/>
        <end position="543"/>
    </location>
</feature>
<organism evidence="3 4">
    <name type="scientific">Sporormia fimetaria CBS 119925</name>
    <dbReference type="NCBI Taxonomy" id="1340428"/>
    <lineage>
        <taxon>Eukaryota</taxon>
        <taxon>Fungi</taxon>
        <taxon>Dikarya</taxon>
        <taxon>Ascomycota</taxon>
        <taxon>Pezizomycotina</taxon>
        <taxon>Dothideomycetes</taxon>
        <taxon>Pleosporomycetidae</taxon>
        <taxon>Pleosporales</taxon>
        <taxon>Sporormiaceae</taxon>
        <taxon>Sporormia</taxon>
    </lineage>
</organism>
<feature type="compositionally biased region" description="Basic and acidic residues" evidence="2">
    <location>
        <begin position="85"/>
        <end position="106"/>
    </location>
</feature>
<evidence type="ECO:0000313" key="3">
    <source>
        <dbReference type="EMBL" id="KAF2748741.1"/>
    </source>
</evidence>
<feature type="compositionally biased region" description="Low complexity" evidence="2">
    <location>
        <begin position="483"/>
        <end position="496"/>
    </location>
</feature>
<dbReference type="OrthoDB" id="5428925at2759"/>
<dbReference type="EMBL" id="MU006568">
    <property type="protein sequence ID" value="KAF2748741.1"/>
    <property type="molecule type" value="Genomic_DNA"/>
</dbReference>
<sequence length="695" mass="76831">MLIQEDFLAPIMTTERPLQRSSWKAEAIRRGDLKISSPIPIAEESPMSEDDERARSEKLQLETRPAAQDIILPPAQSSVPPAGLDLKHEAESIATEELHPQSHAEEPVQSLRHKVSSDGLRETQEMHHGASAKTPSYNTTSPLSPLPRSATVMTGTKKRKGSIRNVFRKMFGKRSKEAAQHQEGPTYRHGHHRSEPIAIHESPKVTRENLSSARLSDMPIRELEPINPLGQHLPFPMNVNAPQEMSPRHDYLTFERPSGEQAQRRATLPSLLLAPTEGRLVHSADASPLSPQSPQIGIALSSPPPPAHSKQSKRRSRSAGALRDLTKARSSIERRRSEEIRYWRSSVQSGSVYSTRSPRPHTAQTVETVLTVDAPDAPPQVSEEMASVTGVPAEGRVHPSTTVVETFNFGDLKNGFSEEALPLPQQVTDVSEKRLSVEERVKQLEDNMRILETSVRRISGRSNRHTIILESAPTGHQYRNRTSSSSDRQSSYSSDRGSGHTLSAHKDTASSPKLAQSAESSPPEPLPPVETEDTEPALPEVLPNTGDLASQIAQLSTALRYERTSRKALEETVYHLQRELADLHAIVSKFITRSPSYPTPSPDTILTSNEERLATPRAMRRHQDPSLCEDEGNRHDAKTPGIRETIISRFSQSDSEIDVDDGSLTSSRDELASPEAWATPKEESGFGSGFFGEKF</sequence>
<feature type="compositionally biased region" description="Basic and acidic residues" evidence="2">
    <location>
        <begin position="324"/>
        <end position="336"/>
    </location>
</feature>
<feature type="compositionally biased region" description="Gly residues" evidence="2">
    <location>
        <begin position="686"/>
        <end position="695"/>
    </location>
</feature>
<evidence type="ECO:0000256" key="2">
    <source>
        <dbReference type="SAM" id="MobiDB-lite"/>
    </source>
</evidence>
<feature type="compositionally biased region" description="Basic residues" evidence="2">
    <location>
        <begin position="156"/>
        <end position="173"/>
    </location>
</feature>